<feature type="domain" description="Alpha-D-phosphohexomutase C-terminal" evidence="9">
    <location>
        <begin position="396"/>
        <end position="477"/>
    </location>
</feature>
<comment type="similarity">
    <text evidence="2 7">Belongs to the phosphohexose mutase family.</text>
</comment>
<evidence type="ECO:0000256" key="7">
    <source>
        <dbReference type="RuleBase" id="RU004326"/>
    </source>
</evidence>
<dbReference type="PANTHER" id="PTHR43771:SF1">
    <property type="entry name" value="PHOSPHOMANNOMUTASE"/>
    <property type="match status" value="1"/>
</dbReference>
<evidence type="ECO:0000256" key="3">
    <source>
        <dbReference type="ARBA" id="ARBA00022553"/>
    </source>
</evidence>
<feature type="domain" description="Alpha-D-phosphohexomutase alpha/beta/alpha" evidence="12">
    <location>
        <begin position="279"/>
        <end position="388"/>
    </location>
</feature>
<evidence type="ECO:0000259" key="11">
    <source>
        <dbReference type="Pfam" id="PF02879"/>
    </source>
</evidence>
<organism evidence="13 14">
    <name type="scientific">Brachybacterium fresconis</name>
    <dbReference type="NCBI Taxonomy" id="173363"/>
    <lineage>
        <taxon>Bacteria</taxon>
        <taxon>Bacillati</taxon>
        <taxon>Actinomycetota</taxon>
        <taxon>Actinomycetes</taxon>
        <taxon>Micrococcales</taxon>
        <taxon>Dermabacteraceae</taxon>
        <taxon>Brachybacterium</taxon>
    </lineage>
</organism>
<dbReference type="SUPFAM" id="SSF53738">
    <property type="entry name" value="Phosphoglucomutase, first 3 domains"/>
    <property type="match status" value="3"/>
</dbReference>
<feature type="region of interest" description="Disordered" evidence="8">
    <location>
        <begin position="491"/>
        <end position="523"/>
    </location>
</feature>
<dbReference type="Pfam" id="PF00408">
    <property type="entry name" value="PGM_PMM_IV"/>
    <property type="match status" value="1"/>
</dbReference>
<dbReference type="Gene3D" id="3.40.120.10">
    <property type="entry name" value="Alpha-D-Glucose-1,6-Bisphosphate, subunit A, domain 3"/>
    <property type="match status" value="3"/>
</dbReference>
<keyword evidence="6 13" id="KW-0413">Isomerase</keyword>
<dbReference type="CDD" id="cd03089">
    <property type="entry name" value="PMM_PGM"/>
    <property type="match status" value="1"/>
</dbReference>
<gene>
    <name evidence="13" type="ORF">JOF44_001091</name>
</gene>
<dbReference type="RefSeq" id="WP_209888348.1">
    <property type="nucleotide sequence ID" value="NZ_BAAAJV010000024.1"/>
</dbReference>
<name>A0ABS4YHE4_9MICO</name>
<dbReference type="SUPFAM" id="SSF158997">
    <property type="entry name" value="Trm112p-like"/>
    <property type="match status" value="1"/>
</dbReference>
<dbReference type="PROSITE" id="PS00710">
    <property type="entry name" value="PGM_PMM"/>
    <property type="match status" value="1"/>
</dbReference>
<dbReference type="PANTHER" id="PTHR43771">
    <property type="entry name" value="PHOSPHOMANNOMUTASE"/>
    <property type="match status" value="1"/>
</dbReference>
<comment type="caution">
    <text evidence="13">The sequence shown here is derived from an EMBL/GenBank/DDBJ whole genome shotgun (WGS) entry which is preliminary data.</text>
</comment>
<dbReference type="InterPro" id="IPR036900">
    <property type="entry name" value="A-D-PHexomutase_C_sf"/>
</dbReference>
<proteinExistence type="inferred from homology"/>
<dbReference type="EC" id="5.4.2.8" evidence="13"/>
<dbReference type="Pfam" id="PF02880">
    <property type="entry name" value="PGM_PMM_III"/>
    <property type="match status" value="1"/>
</dbReference>
<feature type="domain" description="Alpha-D-phosphohexomutase alpha/beta/alpha" evidence="11">
    <location>
        <begin position="172"/>
        <end position="272"/>
    </location>
</feature>
<dbReference type="InterPro" id="IPR005846">
    <property type="entry name" value="A-D-PHexomutase_a/b/a-III"/>
</dbReference>
<evidence type="ECO:0000256" key="4">
    <source>
        <dbReference type="ARBA" id="ARBA00022723"/>
    </source>
</evidence>
<dbReference type="InterPro" id="IPR016066">
    <property type="entry name" value="A-D-PHexomutase_CS"/>
</dbReference>
<evidence type="ECO:0000256" key="6">
    <source>
        <dbReference type="ARBA" id="ARBA00023235"/>
    </source>
</evidence>
<evidence type="ECO:0000313" key="14">
    <source>
        <dbReference type="Proteomes" id="UP000698222"/>
    </source>
</evidence>
<keyword evidence="3" id="KW-0597">Phosphoprotein</keyword>
<evidence type="ECO:0000259" key="12">
    <source>
        <dbReference type="Pfam" id="PF02880"/>
    </source>
</evidence>
<dbReference type="PRINTS" id="PR00509">
    <property type="entry name" value="PGMPMM"/>
</dbReference>
<evidence type="ECO:0000256" key="2">
    <source>
        <dbReference type="ARBA" id="ARBA00010231"/>
    </source>
</evidence>
<dbReference type="EMBL" id="JAGIOC010000001">
    <property type="protein sequence ID" value="MBP2408188.1"/>
    <property type="molecule type" value="Genomic_DNA"/>
</dbReference>
<evidence type="ECO:0000259" key="10">
    <source>
        <dbReference type="Pfam" id="PF02878"/>
    </source>
</evidence>
<protein>
    <submittedName>
        <fullName evidence="13">Phosphomannomutase</fullName>
        <ecNumber evidence="13">5.4.2.8</ecNumber>
    </submittedName>
</protein>
<dbReference type="InterPro" id="IPR005845">
    <property type="entry name" value="A-D-PHexomutase_a/b/a-II"/>
</dbReference>
<comment type="cofactor">
    <cofactor evidence="1">
        <name>Mg(2+)</name>
        <dbReference type="ChEBI" id="CHEBI:18420"/>
    </cofactor>
</comment>
<dbReference type="Pfam" id="PF02879">
    <property type="entry name" value="PGM_PMM_II"/>
    <property type="match status" value="1"/>
</dbReference>
<dbReference type="Gene3D" id="2.20.25.10">
    <property type="match status" value="1"/>
</dbReference>
<keyword evidence="14" id="KW-1185">Reference proteome</keyword>
<dbReference type="SUPFAM" id="SSF55957">
    <property type="entry name" value="Phosphoglucomutase, C-terminal domain"/>
    <property type="match status" value="1"/>
</dbReference>
<accession>A0ABS4YHE4</accession>
<keyword evidence="4 7" id="KW-0479">Metal-binding</keyword>
<evidence type="ECO:0000256" key="8">
    <source>
        <dbReference type="SAM" id="MobiDB-lite"/>
    </source>
</evidence>
<dbReference type="Pfam" id="PF02878">
    <property type="entry name" value="PGM_PMM_I"/>
    <property type="match status" value="1"/>
</dbReference>
<sequence length="578" mass="61148">MTESTGPTAASRTDHAGRADLSGIVTAVDVRGIAGQELTVDVARAFGAAFTDHLEAPALIVAHDMRLSSPELARAVIEGAVRRGAIVADAGLSATDQLYCASGLHHAAGVMVTASHNPAADNGLKLCLPEARPVGRETGLEEIRRGAEAYLDAGEIPARGEGRTQELDTLPDYVRTLHDLVSVSDRRRLRVVVDAADAMASLTAPAVLGALDQVELIGLHLELDGTFPHHRADPLDRETLRDLQEAVVAEGADLGLAFDGDADRCVVLDETGAPIPPSAVTALIARREVTRARAAGQERPAVVANMVSSRHVAETVREAGGEPVRSPVGHSLIKALMAEHDAVFGGEHSAHYYFRDFFYADSGMLAALHVLAALAETDSPASALVAEHDPYPSSGEINSRVRDAAAARERVRDHVARIPEAATDDLDGLTVEHWDGDSRPEERWWFSLRSSNSEPLLRLNVEAERETTMIRIRDEILAIVQDEDLAGAHGVDAATTSGAAAPEATTGETTPTDDAGAATVSGGAEVPGWLRSRLRCPDCGGELADAEAALRCTRCARRHPIEDGIPVLIAGRTDPPAL</sequence>
<feature type="compositionally biased region" description="Low complexity" evidence="8">
    <location>
        <begin position="492"/>
        <end position="519"/>
    </location>
</feature>
<dbReference type="InterPro" id="IPR005843">
    <property type="entry name" value="A-D-PHexomutase_C"/>
</dbReference>
<evidence type="ECO:0000256" key="1">
    <source>
        <dbReference type="ARBA" id="ARBA00001946"/>
    </source>
</evidence>
<dbReference type="InterPro" id="IPR005841">
    <property type="entry name" value="Alpha-D-phosphohexomutase_SF"/>
</dbReference>
<dbReference type="InterPro" id="IPR005844">
    <property type="entry name" value="A-D-PHexomutase_a/b/a-I"/>
</dbReference>
<dbReference type="GO" id="GO:0004615">
    <property type="term" value="F:phosphomannomutase activity"/>
    <property type="evidence" value="ECO:0007669"/>
    <property type="project" value="UniProtKB-EC"/>
</dbReference>
<evidence type="ECO:0000313" key="13">
    <source>
        <dbReference type="EMBL" id="MBP2408188.1"/>
    </source>
</evidence>
<keyword evidence="5 7" id="KW-0460">Magnesium</keyword>
<dbReference type="Gene3D" id="3.30.310.50">
    <property type="entry name" value="Alpha-D-phosphohexomutase, C-terminal domain"/>
    <property type="match status" value="1"/>
</dbReference>
<dbReference type="InterPro" id="IPR016055">
    <property type="entry name" value="A-D-PHexomutase_a/b/a-I/II/III"/>
</dbReference>
<reference evidence="13 14" key="1">
    <citation type="submission" date="2021-03" db="EMBL/GenBank/DDBJ databases">
        <title>Sequencing the genomes of 1000 actinobacteria strains.</title>
        <authorList>
            <person name="Klenk H.-P."/>
        </authorList>
    </citation>
    <scope>NUCLEOTIDE SEQUENCE [LARGE SCALE GENOMIC DNA]</scope>
    <source>
        <strain evidence="13 14">DSM 14564</strain>
    </source>
</reference>
<evidence type="ECO:0000256" key="5">
    <source>
        <dbReference type="ARBA" id="ARBA00022842"/>
    </source>
</evidence>
<dbReference type="Proteomes" id="UP000698222">
    <property type="component" value="Unassembled WGS sequence"/>
</dbReference>
<evidence type="ECO:0000259" key="9">
    <source>
        <dbReference type="Pfam" id="PF00408"/>
    </source>
</evidence>
<feature type="domain" description="Alpha-D-phosphohexomutase alpha/beta/alpha" evidence="10">
    <location>
        <begin position="29"/>
        <end position="146"/>
    </location>
</feature>